<organism evidence="2 3">
    <name type="scientific">Nocardia yunnanensis</name>
    <dbReference type="NCBI Taxonomy" id="2382165"/>
    <lineage>
        <taxon>Bacteria</taxon>
        <taxon>Bacillati</taxon>
        <taxon>Actinomycetota</taxon>
        <taxon>Actinomycetes</taxon>
        <taxon>Mycobacteriales</taxon>
        <taxon>Nocardiaceae</taxon>
        <taxon>Nocardia</taxon>
    </lineage>
</organism>
<name>A0A386ZEQ0_9NOCA</name>
<dbReference type="KEGG" id="nyu:D7D52_20830"/>
<evidence type="ECO:0000256" key="1">
    <source>
        <dbReference type="SAM" id="MobiDB-lite"/>
    </source>
</evidence>
<dbReference type="Proteomes" id="UP000267164">
    <property type="component" value="Chromosome"/>
</dbReference>
<evidence type="ECO:0000313" key="2">
    <source>
        <dbReference type="EMBL" id="AYF75877.1"/>
    </source>
</evidence>
<dbReference type="AlphaFoldDB" id="A0A386ZEQ0"/>
<gene>
    <name evidence="2" type="ORF">D7D52_20830</name>
</gene>
<evidence type="ECO:0008006" key="4">
    <source>
        <dbReference type="Google" id="ProtNLM"/>
    </source>
</evidence>
<dbReference type="OrthoDB" id="4541202at2"/>
<dbReference type="RefSeq" id="WP_120738824.1">
    <property type="nucleotide sequence ID" value="NZ_CP032568.1"/>
</dbReference>
<feature type="region of interest" description="Disordered" evidence="1">
    <location>
        <begin position="1"/>
        <end position="30"/>
    </location>
</feature>
<keyword evidence="3" id="KW-1185">Reference proteome</keyword>
<protein>
    <recommendedName>
        <fullName evidence="4">Mce-associated membrane protein</fullName>
    </recommendedName>
</protein>
<proteinExistence type="predicted"/>
<feature type="compositionally biased region" description="Low complexity" evidence="1">
    <location>
        <begin position="63"/>
        <end position="83"/>
    </location>
</feature>
<accession>A0A386ZEQ0</accession>
<feature type="region of interest" description="Disordered" evidence="1">
    <location>
        <begin position="59"/>
        <end position="86"/>
    </location>
</feature>
<dbReference type="EMBL" id="CP032568">
    <property type="protein sequence ID" value="AYF75877.1"/>
    <property type="molecule type" value="Genomic_DNA"/>
</dbReference>
<feature type="compositionally biased region" description="Basic and acidic residues" evidence="1">
    <location>
        <begin position="1"/>
        <end position="10"/>
    </location>
</feature>
<reference evidence="2 3" key="1">
    <citation type="submission" date="2018-09" db="EMBL/GenBank/DDBJ databases">
        <title>Nocardia yunnanensis sp. nov., an actinomycete isolated from a soil sample.</title>
        <authorList>
            <person name="Zhang J."/>
        </authorList>
    </citation>
    <scope>NUCLEOTIDE SEQUENCE [LARGE SCALE GENOMIC DNA]</scope>
    <source>
        <strain evidence="2 3">CFHS0054</strain>
    </source>
</reference>
<sequence>MSHTENEARESQLSFPPAEPPPFPDASASTNFGRRKLAALAGIVPLGAVAVYLARHTGDGHSEAQTSTTTTTSAPHTLTTRTAPPADVAPEIARIGGRHIAALHAIHLHMSHMATYDPQSLDDYFAGAIDAAAGAYRQQLIDTNAATRAYITAINSHSQVLEFNCGLRAITGGTALGIGYIKQSMTSDLSPDPVVSLIASAVTAEEQPDGRWLVTDFKRITT</sequence>
<evidence type="ECO:0000313" key="3">
    <source>
        <dbReference type="Proteomes" id="UP000267164"/>
    </source>
</evidence>